<accession>A0A0F9SPH6</accession>
<name>A0A0F9SPH6_9ZZZZ</name>
<dbReference type="EMBL" id="LAZR01002353">
    <property type="protein sequence ID" value="KKN31148.1"/>
    <property type="molecule type" value="Genomic_DNA"/>
</dbReference>
<sequence length="285" mass="29626">MRKATLLILLVALASPLFAGRSSVEKTKVEARRLSTNQDPWEIAESENSGDTQATALAVTERTKTLVDAAIAAASSGDDNISIFIMPSHWNAVRFRDIGITDAATTTHQIYLGSLVAGGDCELSHAGQLAWTVGTQTSIYDQITFTSGGTYEPRPGDTVTGVTSTKTAVVVSTVLSGGAWADGDAAGTITYRSASGAFTSGEKVSINSRGTVKADVLTHAASDLIDFELADTVLVTPGAWGGAWTATSPANNTNAEAELDVKGANYMIVVTTATTVDSKLLVTGY</sequence>
<organism evidence="1">
    <name type="scientific">marine sediment metagenome</name>
    <dbReference type="NCBI Taxonomy" id="412755"/>
    <lineage>
        <taxon>unclassified sequences</taxon>
        <taxon>metagenomes</taxon>
        <taxon>ecological metagenomes</taxon>
    </lineage>
</organism>
<protein>
    <submittedName>
        <fullName evidence="1">Uncharacterized protein</fullName>
    </submittedName>
</protein>
<gene>
    <name evidence="1" type="ORF">LCGC14_0826930</name>
</gene>
<reference evidence="1" key="1">
    <citation type="journal article" date="2015" name="Nature">
        <title>Complex archaea that bridge the gap between prokaryotes and eukaryotes.</title>
        <authorList>
            <person name="Spang A."/>
            <person name="Saw J.H."/>
            <person name="Jorgensen S.L."/>
            <person name="Zaremba-Niedzwiedzka K."/>
            <person name="Martijn J."/>
            <person name="Lind A.E."/>
            <person name="van Eijk R."/>
            <person name="Schleper C."/>
            <person name="Guy L."/>
            <person name="Ettema T.J."/>
        </authorList>
    </citation>
    <scope>NUCLEOTIDE SEQUENCE</scope>
</reference>
<dbReference type="AlphaFoldDB" id="A0A0F9SPH6"/>
<proteinExistence type="predicted"/>
<comment type="caution">
    <text evidence="1">The sequence shown here is derived from an EMBL/GenBank/DDBJ whole genome shotgun (WGS) entry which is preliminary data.</text>
</comment>
<evidence type="ECO:0000313" key="1">
    <source>
        <dbReference type="EMBL" id="KKN31148.1"/>
    </source>
</evidence>